<dbReference type="PANTHER" id="PTHR43172">
    <property type="entry name" value="ADENYLOSUCCINATE LYASE"/>
    <property type="match status" value="1"/>
</dbReference>
<dbReference type="PANTHER" id="PTHR43172:SF2">
    <property type="entry name" value="ADENYLOSUCCINATE LYASE C-TERMINAL DOMAIN-CONTAINING PROTEIN"/>
    <property type="match status" value="1"/>
</dbReference>
<evidence type="ECO:0000313" key="4">
    <source>
        <dbReference type="EMBL" id="GHI86195.1"/>
    </source>
</evidence>
<evidence type="ECO:0000313" key="5">
    <source>
        <dbReference type="Proteomes" id="UP000600026"/>
    </source>
</evidence>
<dbReference type="OrthoDB" id="9768878at2"/>
<dbReference type="PRINTS" id="PR00149">
    <property type="entry name" value="FUMRATELYASE"/>
</dbReference>
<evidence type="ECO:0000256" key="2">
    <source>
        <dbReference type="ARBA" id="ARBA00034772"/>
    </source>
</evidence>
<dbReference type="RefSeq" id="WP_031143333.1">
    <property type="nucleotide sequence ID" value="NZ_BNEE01000006.1"/>
</dbReference>
<dbReference type="InterPro" id="IPR008948">
    <property type="entry name" value="L-Aspartase-like"/>
</dbReference>
<dbReference type="Pfam" id="PF00206">
    <property type="entry name" value="Lyase_1"/>
    <property type="match status" value="1"/>
</dbReference>
<dbReference type="Pfam" id="PF10397">
    <property type="entry name" value="ADSL_C"/>
    <property type="match status" value="1"/>
</dbReference>
<dbReference type="SMART" id="SM00998">
    <property type="entry name" value="ADSL_C"/>
    <property type="match status" value="1"/>
</dbReference>
<dbReference type="AlphaFoldDB" id="A0A919LCR5"/>
<dbReference type="Gene3D" id="1.20.200.10">
    <property type="entry name" value="Fumarase/aspartase (Central domain)"/>
    <property type="match status" value="1"/>
</dbReference>
<feature type="domain" description="Adenylosuccinate lyase C-terminal" evidence="3">
    <location>
        <begin position="393"/>
        <end position="472"/>
    </location>
</feature>
<accession>A0A919LCR5</accession>
<dbReference type="GO" id="GO:0016829">
    <property type="term" value="F:lyase activity"/>
    <property type="evidence" value="ECO:0007669"/>
    <property type="project" value="UniProtKB-KW"/>
</dbReference>
<dbReference type="InterPro" id="IPR000362">
    <property type="entry name" value="Fumarate_lyase_fam"/>
</dbReference>
<dbReference type="Proteomes" id="UP000600026">
    <property type="component" value="Unassembled WGS sequence"/>
</dbReference>
<evidence type="ECO:0000256" key="1">
    <source>
        <dbReference type="ARBA" id="ARBA00023239"/>
    </source>
</evidence>
<dbReference type="Gene3D" id="1.10.275.10">
    <property type="entry name" value="Fumarase/aspartase (N-terminal domain)"/>
    <property type="match status" value="1"/>
</dbReference>
<organism evidence="4 5">
    <name type="scientific">Streptomyces xanthophaeus</name>
    <dbReference type="NCBI Taxonomy" id="67385"/>
    <lineage>
        <taxon>Bacteria</taxon>
        <taxon>Bacillati</taxon>
        <taxon>Actinomycetota</taxon>
        <taxon>Actinomycetes</taxon>
        <taxon>Kitasatosporales</taxon>
        <taxon>Streptomycetaceae</taxon>
        <taxon>Streptomyces</taxon>
    </lineage>
</organism>
<dbReference type="EMBL" id="BNEE01000006">
    <property type="protein sequence ID" value="GHI86195.1"/>
    <property type="molecule type" value="Genomic_DNA"/>
</dbReference>
<dbReference type="SUPFAM" id="SSF48557">
    <property type="entry name" value="L-aspartase-like"/>
    <property type="match status" value="1"/>
</dbReference>
<sequence length="482" mass="49177">MTGDRPGWDPAPDTGLLSPVRAGTAAEAATGDLAVLQAVLDAEAALARAQARLGAVPAAAAEAVTAAARAELYDLREVAVRARAAANPVVALVRMLAEEVARKDPQAASYVHQGSTSQDVLDTALMLVAARTADLVLADLDRTATALAALALRHRGTPMAARTLGQHAVPTTFGLKAAGWLQAVLDAGERLRRVREEGLPVQLGGAAGTLAGYLEYARLNAPAGTAGTAEGTAAYAQGLPSAVAAELGLAEPLVPWHTVRTPLADLAAALSLTATGLGTFAADVQLLSRTETAEVTEPAAAGRGASSAMPHKRNPALAALIRSAAYQLPGLVSTLAHAAVADDERPAGAWHAEWEPLRTALRLTGGAAATAAELAEGLTVHPDRMRANLELTGGLVVSERLAAVLSPDLGRAAARDLVAAASARAAAGGRHLADELAASPALAGLHGPRSLHELCDPAQYTGAAAVLVDRVLHRFRVTRRCG</sequence>
<keyword evidence="5" id="KW-1185">Reference proteome</keyword>
<protein>
    <submittedName>
        <fullName evidence="4">3-carboxy-cis,cis-muconate cycloisomerase</fullName>
    </submittedName>
</protein>
<gene>
    <name evidence="4" type="ORF">Sxan_35590</name>
</gene>
<keyword evidence="1" id="KW-0456">Lyase</keyword>
<dbReference type="InterPro" id="IPR022761">
    <property type="entry name" value="Fumarate_lyase_N"/>
</dbReference>
<dbReference type="Gene3D" id="1.10.40.30">
    <property type="entry name" value="Fumarase/aspartase (C-terminal domain)"/>
    <property type="match status" value="1"/>
</dbReference>
<reference evidence="4" key="1">
    <citation type="submission" date="2020-09" db="EMBL/GenBank/DDBJ databases">
        <title>Whole genome shotgun sequence of Streptomyces xanthophaeus NBRC 12829.</title>
        <authorList>
            <person name="Komaki H."/>
            <person name="Tamura T."/>
        </authorList>
    </citation>
    <scope>NUCLEOTIDE SEQUENCE</scope>
    <source>
        <strain evidence="4">NBRC 12829</strain>
    </source>
</reference>
<dbReference type="InterPro" id="IPR019468">
    <property type="entry name" value="AdenyloSucc_lyase_C"/>
</dbReference>
<name>A0A919LCR5_9ACTN</name>
<proteinExistence type="inferred from homology"/>
<dbReference type="InterPro" id="IPR024083">
    <property type="entry name" value="Fumarase/histidase_N"/>
</dbReference>
<comment type="similarity">
    <text evidence="2">Belongs to the class-II fumarase/aspartase family.</text>
</comment>
<comment type="caution">
    <text evidence="4">The sequence shown here is derived from an EMBL/GenBank/DDBJ whole genome shotgun (WGS) entry which is preliminary data.</text>
</comment>
<evidence type="ECO:0000259" key="3">
    <source>
        <dbReference type="SMART" id="SM00998"/>
    </source>
</evidence>